<comment type="caution">
    <text evidence="1">The sequence shown here is derived from an EMBL/GenBank/DDBJ whole genome shotgun (WGS) entry which is preliminary data.</text>
</comment>
<keyword evidence="2" id="KW-1185">Reference proteome</keyword>
<reference evidence="1" key="1">
    <citation type="submission" date="2019-10" db="EMBL/GenBank/DDBJ databases">
        <title>Description of Paenibacillus glebae sp. nov.</title>
        <authorList>
            <person name="Carlier A."/>
            <person name="Qi S."/>
        </authorList>
    </citation>
    <scope>NUCLEOTIDE SEQUENCE</scope>
    <source>
        <strain evidence="1">LMG 31456</strain>
    </source>
</reference>
<protein>
    <submittedName>
        <fullName evidence="1">Uncharacterized protein</fullName>
    </submittedName>
</protein>
<evidence type="ECO:0000313" key="1">
    <source>
        <dbReference type="EMBL" id="NOU95109.1"/>
    </source>
</evidence>
<dbReference type="AlphaFoldDB" id="A0A972JZZ5"/>
<organism evidence="1 2">
    <name type="scientific">Paenibacillus foliorum</name>
    <dbReference type="NCBI Taxonomy" id="2654974"/>
    <lineage>
        <taxon>Bacteria</taxon>
        <taxon>Bacillati</taxon>
        <taxon>Bacillota</taxon>
        <taxon>Bacilli</taxon>
        <taxon>Bacillales</taxon>
        <taxon>Paenibacillaceae</taxon>
        <taxon>Paenibacillus</taxon>
    </lineage>
</organism>
<gene>
    <name evidence="1" type="ORF">GC093_18035</name>
</gene>
<proteinExistence type="predicted"/>
<evidence type="ECO:0000313" key="2">
    <source>
        <dbReference type="Proteomes" id="UP000641588"/>
    </source>
</evidence>
<dbReference type="RefSeq" id="WP_171653313.1">
    <property type="nucleotide sequence ID" value="NZ_WHOD01000067.1"/>
</dbReference>
<dbReference type="SUPFAM" id="SSF53756">
    <property type="entry name" value="UDP-Glycosyltransferase/glycogen phosphorylase"/>
    <property type="match status" value="1"/>
</dbReference>
<sequence>MKILFIAGQAIRSNSSATMMNLAFINGLVELGNEVNVITAKLPNEHVAIDTGFKVPKGIKVFEYAIGSAFNMMSNKQKKKGLKHSAISAIKGLARNIYYKYSIYDSQKSWVQNVEKFDVNKEVYYDLIISSSDPKHSHIFAEELIKSNKLNFRKWVQLWGDPMFLDITRKGFLFKKRLLKEEERLISVADKVIYVSPFTASEQKYIFPKYSGKINYVLIPYFKRDESLPNQTLGDNMVFGYYGDYNSETRNLEPLFNAALESKLKLLIRGNSDKPLRSTGLIDVKSRVQIKELEKVEKNTDVFIHLCNSKGSQIPAKVYYYSGTKKPILFILDGDTEKIKQFYKQFDRYIFCENKKEDILSAINRIRLSKYSIKETRIVDELSPATIAADLLRKIEI</sequence>
<accession>A0A972JZZ5</accession>
<dbReference type="Proteomes" id="UP000641588">
    <property type="component" value="Unassembled WGS sequence"/>
</dbReference>
<dbReference type="EMBL" id="WHOD01000067">
    <property type="protein sequence ID" value="NOU95109.1"/>
    <property type="molecule type" value="Genomic_DNA"/>
</dbReference>
<name>A0A972JZZ5_9BACL</name>